<sequence>LTCTVAVSHPPATVRWFEFPPGSGGALDSGREITDLAQIDMTPGEYGGMLVDSTLRVSKTFRSNSQTEYRCVVNQAALNNPVVAEYKLDVLYPPTVEIVSLPNDPTEGQSVTLSCLTHGGMPDKSFSFSWWHAKDLNFPHPATPNGQPATQQELSPVLAKSLVSSLNITVLDELFSTHMSQIPGHTGRHLLLDAITIKENGWYGCQVASGAGNAQSLHLLLINYAPRIHPSTKFVQYAQPGMKTEFVLTVEARPARAEFMWFWIGEDTTLASKARSKILSQSSAQATVRSGRSTAPLKAISTSVAPWLNRVKQTSTVTGVNGITFTLAFREVVESDFGLYMCQVNHKAGNREFYFELKPQSDAKGINPDSIRITSEGRKVRVEFEPPNSQFYSRIVLRICFSSRVTSNPVVGSGRSVRPSGELVFLRPIKDTSSASIPASTVDVVGATNSVSSDECGDYEVTFAELGFLQVELDRPIAEYTFQFLVYHGTQLQQITRPVRWTIGNQTQASASSKLLVQLIIGILITLLVVCLIAFLIYYFCNCIKRKNMKKLAPATSNGLLHGPRTYQTLDSNKPFASPPSGTGSICADIGSGSLHTGPMPTLSIASSINEDNENRRTPGVFLASSITMGYLLVLGKYTWIRPNGPRANISEELLS</sequence>
<dbReference type="InterPro" id="IPR013783">
    <property type="entry name" value="Ig-like_fold"/>
</dbReference>
<feature type="transmembrane region" description="Helical" evidence="7">
    <location>
        <begin position="515"/>
        <end position="541"/>
    </location>
</feature>
<evidence type="ECO:0000256" key="2">
    <source>
        <dbReference type="ARBA" id="ARBA00022729"/>
    </source>
</evidence>
<keyword evidence="7" id="KW-1133">Transmembrane helix</keyword>
<dbReference type="InterPro" id="IPR036179">
    <property type="entry name" value="Ig-like_dom_sf"/>
</dbReference>
<evidence type="ECO:0000256" key="3">
    <source>
        <dbReference type="ARBA" id="ARBA00022737"/>
    </source>
</evidence>
<dbReference type="SMART" id="SM00409">
    <property type="entry name" value="IG"/>
    <property type="match status" value="2"/>
</dbReference>
<keyword evidence="7" id="KW-0812">Transmembrane</keyword>
<dbReference type="InterPro" id="IPR051427">
    <property type="entry name" value="Nectin/Nectin-like"/>
</dbReference>
<dbReference type="SUPFAM" id="SSF48726">
    <property type="entry name" value="Immunoglobulin"/>
    <property type="match status" value="3"/>
</dbReference>
<dbReference type="PANTHER" id="PTHR23277">
    <property type="entry name" value="NECTIN-RELATED"/>
    <property type="match status" value="1"/>
</dbReference>
<evidence type="ECO:0000256" key="5">
    <source>
        <dbReference type="ARBA" id="ARBA00023157"/>
    </source>
</evidence>
<keyword evidence="5" id="KW-1015">Disulfide bond</keyword>
<protein>
    <submittedName>
        <fullName evidence="9">Ig-like domain-containing protein</fullName>
    </submittedName>
</protein>
<evidence type="ECO:0000256" key="4">
    <source>
        <dbReference type="ARBA" id="ARBA00023136"/>
    </source>
</evidence>
<evidence type="ECO:0000313" key="9">
    <source>
        <dbReference type="WBParaSite" id="TTAC_0000246401-mRNA-1"/>
    </source>
</evidence>
<feature type="transmembrane region" description="Helical" evidence="7">
    <location>
        <begin position="621"/>
        <end position="641"/>
    </location>
</feature>
<dbReference type="PROSITE" id="PS50835">
    <property type="entry name" value="IG_LIKE"/>
    <property type="match status" value="3"/>
</dbReference>
<keyword evidence="2" id="KW-0732">Signal</keyword>
<keyword evidence="3" id="KW-0677">Repeat</keyword>
<dbReference type="STRING" id="6205.A0A0R3WNX6"/>
<dbReference type="GO" id="GO:0016020">
    <property type="term" value="C:membrane"/>
    <property type="evidence" value="ECO:0007669"/>
    <property type="project" value="UniProtKB-SubCell"/>
</dbReference>
<evidence type="ECO:0000259" key="8">
    <source>
        <dbReference type="PROSITE" id="PS50835"/>
    </source>
</evidence>
<dbReference type="WBParaSite" id="TTAC_0000246401-mRNA-1">
    <property type="protein sequence ID" value="TTAC_0000246401-mRNA-1"/>
    <property type="gene ID" value="TTAC_0000246401"/>
</dbReference>
<dbReference type="Gene3D" id="2.60.40.10">
    <property type="entry name" value="Immunoglobulins"/>
    <property type="match status" value="3"/>
</dbReference>
<evidence type="ECO:0000256" key="7">
    <source>
        <dbReference type="SAM" id="Phobius"/>
    </source>
</evidence>
<dbReference type="GO" id="GO:0007156">
    <property type="term" value="P:homophilic cell adhesion via plasma membrane adhesion molecules"/>
    <property type="evidence" value="ECO:0007669"/>
    <property type="project" value="TreeGrafter"/>
</dbReference>
<reference evidence="9" key="1">
    <citation type="submission" date="2017-02" db="UniProtKB">
        <authorList>
            <consortium name="WormBaseParasite"/>
        </authorList>
    </citation>
    <scope>IDENTIFICATION</scope>
</reference>
<dbReference type="PANTHER" id="PTHR23277:SF108">
    <property type="entry name" value="FASCICLIN-3"/>
    <property type="match status" value="1"/>
</dbReference>
<comment type="subcellular location">
    <subcellularLocation>
        <location evidence="1">Membrane</location>
    </subcellularLocation>
</comment>
<dbReference type="InterPro" id="IPR003599">
    <property type="entry name" value="Ig_sub"/>
</dbReference>
<feature type="domain" description="Ig-like" evidence="8">
    <location>
        <begin position="1"/>
        <end position="89"/>
    </location>
</feature>
<feature type="domain" description="Ig-like" evidence="8">
    <location>
        <begin position="94"/>
        <end position="218"/>
    </location>
</feature>
<dbReference type="InterPro" id="IPR007110">
    <property type="entry name" value="Ig-like_dom"/>
</dbReference>
<organism evidence="9">
    <name type="scientific">Hydatigena taeniaeformis</name>
    <name type="common">Feline tapeworm</name>
    <name type="synonym">Taenia taeniaeformis</name>
    <dbReference type="NCBI Taxonomy" id="6205"/>
    <lineage>
        <taxon>Eukaryota</taxon>
        <taxon>Metazoa</taxon>
        <taxon>Spiralia</taxon>
        <taxon>Lophotrochozoa</taxon>
        <taxon>Platyhelminthes</taxon>
        <taxon>Cestoda</taxon>
        <taxon>Eucestoda</taxon>
        <taxon>Cyclophyllidea</taxon>
        <taxon>Taeniidae</taxon>
        <taxon>Hydatigera</taxon>
    </lineage>
</organism>
<evidence type="ECO:0000256" key="1">
    <source>
        <dbReference type="ARBA" id="ARBA00004370"/>
    </source>
</evidence>
<proteinExistence type="predicted"/>
<keyword evidence="6" id="KW-0325">Glycoprotein</keyword>
<dbReference type="GO" id="GO:0005912">
    <property type="term" value="C:adherens junction"/>
    <property type="evidence" value="ECO:0007669"/>
    <property type="project" value="TreeGrafter"/>
</dbReference>
<dbReference type="GO" id="GO:0007157">
    <property type="term" value="P:heterophilic cell-cell adhesion via plasma membrane cell adhesion molecules"/>
    <property type="evidence" value="ECO:0007669"/>
    <property type="project" value="TreeGrafter"/>
</dbReference>
<name>A0A0R3WNX6_HYDTA</name>
<feature type="domain" description="Ig-like" evidence="8">
    <location>
        <begin position="226"/>
        <end position="358"/>
    </location>
</feature>
<evidence type="ECO:0000256" key="6">
    <source>
        <dbReference type="ARBA" id="ARBA00023180"/>
    </source>
</evidence>
<accession>A0A0R3WNX6</accession>
<keyword evidence="4 7" id="KW-0472">Membrane</keyword>
<dbReference type="AlphaFoldDB" id="A0A0R3WNX6"/>